<protein>
    <submittedName>
        <fullName evidence="2">Uncharacterized protein</fullName>
    </submittedName>
</protein>
<sequence length="138" mass="15197">LEDNQVPSVYYGVSMPSVLKKFLSEFCTSLFSTVESLENSIVFISSIISGKILLLIGIPIVILFSSSVSANNNKEITKRIRDSNNDDSLLESRILVVLVQAVHRWVHCFLVGFLFSFHLVQIPSVSKPSSTSCCGLSV</sequence>
<dbReference type="AlphaFoldDB" id="A0A0K2UE67"/>
<keyword evidence="1" id="KW-0472">Membrane</keyword>
<keyword evidence="1" id="KW-1133">Transmembrane helix</keyword>
<dbReference type="EMBL" id="HACA01019188">
    <property type="protein sequence ID" value="CDW36549.1"/>
    <property type="molecule type" value="Transcribed_RNA"/>
</dbReference>
<proteinExistence type="predicted"/>
<feature type="non-terminal residue" evidence="2">
    <location>
        <position position="1"/>
    </location>
</feature>
<evidence type="ECO:0000256" key="1">
    <source>
        <dbReference type="SAM" id="Phobius"/>
    </source>
</evidence>
<name>A0A0K2UE67_LEPSM</name>
<feature type="transmembrane region" description="Helical" evidence="1">
    <location>
        <begin position="41"/>
        <end position="64"/>
    </location>
</feature>
<evidence type="ECO:0000313" key="2">
    <source>
        <dbReference type="EMBL" id="CDW36549.1"/>
    </source>
</evidence>
<keyword evidence="1" id="KW-0812">Transmembrane</keyword>
<accession>A0A0K2UE67</accession>
<reference evidence="2" key="1">
    <citation type="submission" date="2014-05" db="EMBL/GenBank/DDBJ databases">
        <authorList>
            <person name="Chronopoulou M."/>
        </authorList>
    </citation>
    <scope>NUCLEOTIDE SEQUENCE</scope>
    <source>
        <tissue evidence="2">Whole organism</tissue>
    </source>
</reference>
<organism evidence="2">
    <name type="scientific">Lepeophtheirus salmonis</name>
    <name type="common">Salmon louse</name>
    <name type="synonym">Caligus salmonis</name>
    <dbReference type="NCBI Taxonomy" id="72036"/>
    <lineage>
        <taxon>Eukaryota</taxon>
        <taxon>Metazoa</taxon>
        <taxon>Ecdysozoa</taxon>
        <taxon>Arthropoda</taxon>
        <taxon>Crustacea</taxon>
        <taxon>Multicrustacea</taxon>
        <taxon>Hexanauplia</taxon>
        <taxon>Copepoda</taxon>
        <taxon>Siphonostomatoida</taxon>
        <taxon>Caligidae</taxon>
        <taxon>Lepeophtheirus</taxon>
    </lineage>
</organism>